<dbReference type="NCBIfam" id="TIGR01351">
    <property type="entry name" value="adk"/>
    <property type="match status" value="1"/>
</dbReference>
<dbReference type="GO" id="GO:0006172">
    <property type="term" value="P:ADP biosynthetic process"/>
    <property type="evidence" value="ECO:0007669"/>
    <property type="project" value="UniProtKB-UniRule"/>
</dbReference>
<evidence type="ECO:0000313" key="11">
    <source>
        <dbReference type="EMBL" id="TPX54618.1"/>
    </source>
</evidence>
<dbReference type="Gene3D" id="3.40.50.300">
    <property type="entry name" value="P-loop containing nucleotide triphosphate hydrolases"/>
    <property type="match status" value="1"/>
</dbReference>
<dbReference type="AlphaFoldDB" id="A0A507DUJ9"/>
<feature type="binding site" evidence="7">
    <location>
        <position position="212"/>
    </location>
    <ligand>
        <name>AMP</name>
        <dbReference type="ChEBI" id="CHEBI:456215"/>
    </ligand>
</feature>
<dbReference type="EMBL" id="QEAM01000380">
    <property type="protein sequence ID" value="TPX40559.1"/>
    <property type="molecule type" value="Genomic_DNA"/>
</dbReference>
<keyword evidence="8" id="KW-0732">Signal</keyword>
<feature type="binding site" evidence="7">
    <location>
        <begin position="188"/>
        <end position="189"/>
    </location>
    <ligand>
        <name>GTP</name>
        <dbReference type="ChEBI" id="CHEBI:37565"/>
    </ligand>
</feature>
<dbReference type="InterPro" id="IPR033690">
    <property type="entry name" value="Adenylat_kinase_CS"/>
</dbReference>
<dbReference type="FunFam" id="3.40.50.300:FF:000106">
    <property type="entry name" value="Adenylate kinase mitochondrial"/>
    <property type="match status" value="1"/>
</dbReference>
<evidence type="ECO:0000256" key="1">
    <source>
        <dbReference type="ARBA" id="ARBA00004305"/>
    </source>
</evidence>
<evidence type="ECO:0000313" key="13">
    <source>
        <dbReference type="Proteomes" id="UP000320475"/>
    </source>
</evidence>
<dbReference type="GO" id="GO:0046899">
    <property type="term" value="F:nucleoside triphosphate adenylate kinase activity"/>
    <property type="evidence" value="ECO:0007669"/>
    <property type="project" value="UniProtKB-UniRule"/>
</dbReference>
<evidence type="ECO:0000256" key="4">
    <source>
        <dbReference type="ARBA" id="ARBA00022777"/>
    </source>
</evidence>
<name>A0A507DUJ9_9FUNG</name>
<comment type="domain">
    <text evidence="7">Consists of three domains, a large central CORE domain and two small peripheral domains, NMPbind and LID, which undergo movements during catalysis. The LID domain closes over the site of phosphoryl transfer upon GTP binding. Assembling and dissambling the active center during each catalytic cycle provides an effective means to prevent GTP hydrolysis.</text>
</comment>
<evidence type="ECO:0000313" key="12">
    <source>
        <dbReference type="Proteomes" id="UP000317494"/>
    </source>
</evidence>
<protein>
    <recommendedName>
        <fullName evidence="7">GTP:AMP phosphotransferase, mitochondrial</fullName>
        <ecNumber evidence="7">2.7.4.10</ecNumber>
    </recommendedName>
    <alternativeName>
        <fullName evidence="7">Adenylate kinase 3</fullName>
        <shortName evidence="7">AK 3</shortName>
    </alternativeName>
</protein>
<keyword evidence="3 7" id="KW-0547">Nucleotide-binding</keyword>
<dbReference type="EMBL" id="QEAN01000003">
    <property type="protein sequence ID" value="TPX54618.1"/>
    <property type="molecule type" value="Genomic_DNA"/>
</dbReference>
<keyword evidence="6 7" id="KW-0342">GTP-binding</keyword>
<dbReference type="STRING" id="286115.A0A507DUJ9"/>
<dbReference type="OrthoDB" id="439792at2759"/>
<feature type="chain" id="PRO_5033463863" description="GTP:AMP phosphotransferase, mitochondrial" evidence="8">
    <location>
        <begin position="28"/>
        <end position="268"/>
    </location>
</feature>
<feature type="binding site" evidence="7">
    <location>
        <position position="179"/>
    </location>
    <ligand>
        <name>GTP</name>
        <dbReference type="ChEBI" id="CHEBI:37565"/>
    </ligand>
</feature>
<dbReference type="PANTHER" id="PTHR23359">
    <property type="entry name" value="NUCLEOTIDE KINASE"/>
    <property type="match status" value="1"/>
</dbReference>
<dbReference type="CDD" id="cd01428">
    <property type="entry name" value="ADK"/>
    <property type="match status" value="1"/>
</dbReference>
<feature type="binding site" evidence="7">
    <location>
        <begin position="137"/>
        <end position="140"/>
    </location>
    <ligand>
        <name>AMP</name>
        <dbReference type="ChEBI" id="CHEBI:456215"/>
    </ligand>
</feature>
<feature type="binding site" evidence="7">
    <location>
        <position position="252"/>
    </location>
    <ligand>
        <name>GTP</name>
        <dbReference type="ChEBI" id="CHEBI:37565"/>
    </ligand>
</feature>
<feature type="binding site" evidence="7">
    <location>
        <begin position="109"/>
        <end position="111"/>
    </location>
    <ligand>
        <name>AMP</name>
        <dbReference type="ChEBI" id="CHEBI:456215"/>
    </ligand>
</feature>
<dbReference type="GO" id="GO:0005524">
    <property type="term" value="F:ATP binding"/>
    <property type="evidence" value="ECO:0007669"/>
    <property type="project" value="InterPro"/>
</dbReference>
<dbReference type="PROSITE" id="PS00113">
    <property type="entry name" value="ADENYLATE_KINASE"/>
    <property type="match status" value="1"/>
</dbReference>
<evidence type="ECO:0000313" key="10">
    <source>
        <dbReference type="EMBL" id="TPX40559.1"/>
    </source>
</evidence>
<evidence type="ECO:0000259" key="9">
    <source>
        <dbReference type="Pfam" id="PF05191"/>
    </source>
</evidence>
<reference evidence="12 13" key="1">
    <citation type="journal article" date="2019" name="Sci. Rep.">
        <title>Comparative genomics of chytrid fungi reveal insights into the obligate biotrophic and pathogenic lifestyle of Synchytrium endobioticum.</title>
        <authorList>
            <person name="van de Vossenberg B.T.L.H."/>
            <person name="Warris S."/>
            <person name="Nguyen H.D.T."/>
            <person name="van Gent-Pelzer M.P.E."/>
            <person name="Joly D.L."/>
            <person name="van de Geest H.C."/>
            <person name="Bonants P.J.M."/>
            <person name="Smith D.S."/>
            <person name="Levesque C.A."/>
            <person name="van der Lee T.A.J."/>
        </authorList>
    </citation>
    <scope>NUCLEOTIDE SEQUENCE [LARGE SCALE GENOMIC DNA]</scope>
    <source>
        <strain evidence="10 13">LEV6574</strain>
        <strain evidence="11 12">MB42</strain>
    </source>
</reference>
<evidence type="ECO:0000256" key="6">
    <source>
        <dbReference type="ARBA" id="ARBA00023134"/>
    </source>
</evidence>
<dbReference type="InterPro" id="IPR027417">
    <property type="entry name" value="P-loop_NTPase"/>
</dbReference>
<comment type="caution">
    <text evidence="7">Lacks conserved residue(s) required for the propagation of feature annotation.</text>
</comment>
<proteinExistence type="inferred from homology"/>
<comment type="subcellular location">
    <subcellularLocation>
        <location evidence="1 7">Mitochondrion matrix</location>
    </subcellularLocation>
</comment>
<dbReference type="Pfam" id="PF05191">
    <property type="entry name" value="ADK_lid"/>
    <property type="match status" value="1"/>
</dbReference>
<evidence type="ECO:0000256" key="8">
    <source>
        <dbReference type="SAM" id="SignalP"/>
    </source>
</evidence>
<sequence>MAAAAAWSVRPLATISISIFTASRVAARLYAQRAPCSRVHARCMTGWKPERFHGIILGRPGSGKGTQTARLRARFPDIKTLSAGDLLRQHVRRATGLANLLSTYIQRGALVPDDVVVDLVLRELSSTLRDQHWILDGFPRTLHQATSLDKKMDEMDQRLHLVMDLDVCPSVILDRVKDRWVHAPSGRVYNLSYNPPQVAGLDDVTGEPLTKRSDDDAETLKLRLQRHRDAIDPICVHYLSKGIYKSFPGSTSDEIFPQLEIALKQWFK</sequence>
<accession>A0A507DUJ9</accession>
<comment type="function">
    <text evidence="7">Involved in maintaining the homeostasis of cellular nucleotides by catalyzing the interconversion of nucleoside phosphates. Has GTP:AMP phosphotransferase and ITP:AMP phosphotransferase activities.</text>
</comment>
<dbReference type="Proteomes" id="UP000317494">
    <property type="component" value="Unassembled WGS sequence"/>
</dbReference>
<dbReference type="InterPro" id="IPR000850">
    <property type="entry name" value="Adenylat/UMP-CMP_kin"/>
</dbReference>
<dbReference type="InterPro" id="IPR007862">
    <property type="entry name" value="Adenylate_kinase_lid-dom"/>
</dbReference>
<comment type="subunit">
    <text evidence="7">Monomer.</text>
</comment>
<evidence type="ECO:0000256" key="5">
    <source>
        <dbReference type="ARBA" id="ARBA00023128"/>
    </source>
</evidence>
<feature type="binding site" evidence="7">
    <location>
        <position position="144"/>
    </location>
    <ligand>
        <name>AMP</name>
        <dbReference type="ChEBI" id="CHEBI:456215"/>
    </ligand>
</feature>
<dbReference type="GO" id="GO:0046041">
    <property type="term" value="P:ITP metabolic process"/>
    <property type="evidence" value="ECO:0007669"/>
    <property type="project" value="UniProtKB-UniRule"/>
</dbReference>
<feature type="signal peptide" evidence="8">
    <location>
        <begin position="1"/>
        <end position="27"/>
    </location>
</feature>
<feature type="region of interest" description="LID" evidence="7">
    <location>
        <begin position="178"/>
        <end position="215"/>
    </location>
</feature>
<feature type="binding site" evidence="7">
    <location>
        <position position="88"/>
    </location>
    <ligand>
        <name>AMP</name>
        <dbReference type="ChEBI" id="CHEBI:456215"/>
    </ligand>
</feature>
<evidence type="ECO:0000256" key="7">
    <source>
        <dbReference type="HAMAP-Rule" id="MF_03169"/>
    </source>
</evidence>
<dbReference type="HAMAP" id="MF_03169">
    <property type="entry name" value="Adenylate_kinase_AK3"/>
    <property type="match status" value="1"/>
</dbReference>
<dbReference type="GO" id="GO:0046039">
    <property type="term" value="P:GTP metabolic process"/>
    <property type="evidence" value="ECO:0007669"/>
    <property type="project" value="UniProtKB-UniRule"/>
</dbReference>
<dbReference type="Proteomes" id="UP000320475">
    <property type="component" value="Unassembled WGS sequence"/>
</dbReference>
<feature type="binding site" evidence="7">
    <location>
        <position position="223"/>
    </location>
    <ligand>
        <name>AMP</name>
        <dbReference type="ChEBI" id="CHEBI:456215"/>
    </ligand>
</feature>
<dbReference type="GO" id="GO:0005759">
    <property type="term" value="C:mitochondrial matrix"/>
    <property type="evidence" value="ECO:0007669"/>
    <property type="project" value="UniProtKB-SubCell"/>
</dbReference>
<feature type="binding site" evidence="7">
    <location>
        <begin position="61"/>
        <end position="66"/>
    </location>
    <ligand>
        <name>GTP</name>
        <dbReference type="ChEBI" id="CHEBI:37565"/>
    </ligand>
</feature>
<feature type="domain" description="Adenylate kinase active site lid" evidence="9">
    <location>
        <begin position="179"/>
        <end position="214"/>
    </location>
</feature>
<dbReference type="PRINTS" id="PR00094">
    <property type="entry name" value="ADENYLTKNASE"/>
</dbReference>
<dbReference type="VEuPathDB" id="FungiDB:SeMB42_g00194"/>
<comment type="caution">
    <text evidence="11">The sequence shown here is derived from an EMBL/GenBank/DDBJ whole genome shotgun (WGS) entry which is preliminary data.</text>
</comment>
<keyword evidence="4 7" id="KW-0418">Kinase</keyword>
<dbReference type="GO" id="GO:0046033">
    <property type="term" value="P:AMP metabolic process"/>
    <property type="evidence" value="ECO:0007669"/>
    <property type="project" value="UniProtKB-UniRule"/>
</dbReference>
<feature type="region of interest" description="NMPbind" evidence="7">
    <location>
        <begin position="82"/>
        <end position="111"/>
    </location>
</feature>
<dbReference type="SUPFAM" id="SSF52540">
    <property type="entry name" value="P-loop containing nucleoside triphosphate hydrolases"/>
    <property type="match status" value="1"/>
</dbReference>
<organism evidence="11 12">
    <name type="scientific">Synchytrium endobioticum</name>
    <dbReference type="NCBI Taxonomy" id="286115"/>
    <lineage>
        <taxon>Eukaryota</taxon>
        <taxon>Fungi</taxon>
        <taxon>Fungi incertae sedis</taxon>
        <taxon>Chytridiomycota</taxon>
        <taxon>Chytridiomycota incertae sedis</taxon>
        <taxon>Chytridiomycetes</taxon>
        <taxon>Synchytriales</taxon>
        <taxon>Synchytriaceae</taxon>
        <taxon>Synchytrium</taxon>
    </lineage>
</organism>
<keyword evidence="12" id="KW-1185">Reference proteome</keyword>
<dbReference type="GO" id="GO:0005525">
    <property type="term" value="F:GTP binding"/>
    <property type="evidence" value="ECO:0007669"/>
    <property type="project" value="UniProtKB-KW"/>
</dbReference>
<keyword evidence="2 7" id="KW-0808">Transferase</keyword>
<gene>
    <name evidence="7" type="primary">ADK2</name>
    <name evidence="10" type="ORF">SeLEV6574_g06554</name>
    <name evidence="11" type="ORF">SeMB42_g00194</name>
</gene>
<dbReference type="Pfam" id="PF00406">
    <property type="entry name" value="ADK"/>
    <property type="match status" value="1"/>
</dbReference>
<dbReference type="InterPro" id="IPR006259">
    <property type="entry name" value="Adenyl_kin_sub"/>
</dbReference>
<evidence type="ECO:0000256" key="2">
    <source>
        <dbReference type="ARBA" id="ARBA00022679"/>
    </source>
</evidence>
<comment type="catalytic activity">
    <reaction evidence="7">
        <text>a ribonucleoside 5'-triphosphate + AMP = a ribonucleoside 5'-diphosphate + ADP</text>
        <dbReference type="Rhea" id="RHEA:13749"/>
        <dbReference type="ChEBI" id="CHEBI:57930"/>
        <dbReference type="ChEBI" id="CHEBI:61557"/>
        <dbReference type="ChEBI" id="CHEBI:456215"/>
        <dbReference type="ChEBI" id="CHEBI:456216"/>
        <dbReference type="EC" id="2.7.4.10"/>
    </reaction>
</comment>
<comment type="similarity">
    <text evidence="7">Belongs to the adenylate kinase family. AK3 subfamily.</text>
</comment>
<keyword evidence="5 7" id="KW-0496">Mitochondrion</keyword>
<dbReference type="GO" id="GO:0004017">
    <property type="term" value="F:AMP kinase activity"/>
    <property type="evidence" value="ECO:0007669"/>
    <property type="project" value="InterPro"/>
</dbReference>
<dbReference type="InterPro" id="IPR028586">
    <property type="entry name" value="AK3/Ak4_mitochondrial"/>
</dbReference>
<dbReference type="EC" id="2.7.4.10" evidence="7"/>
<evidence type="ECO:0000256" key="3">
    <source>
        <dbReference type="ARBA" id="ARBA00022741"/>
    </source>
</evidence>
<dbReference type="HAMAP" id="MF_00235">
    <property type="entry name" value="Adenylate_kinase_Adk"/>
    <property type="match status" value="1"/>
</dbReference>